<evidence type="ECO:0000256" key="5">
    <source>
        <dbReference type="PROSITE-ProRule" id="PRU00409"/>
    </source>
</evidence>
<dbReference type="Gene3D" id="3.30.470.20">
    <property type="entry name" value="ATP-grasp fold, B domain"/>
    <property type="match status" value="1"/>
</dbReference>
<dbReference type="PROSITE" id="PS00866">
    <property type="entry name" value="CPSASE_1"/>
    <property type="match status" value="1"/>
</dbReference>
<dbReference type="FunFam" id="3.40.50.20:FF:000010">
    <property type="entry name" value="Propionyl-CoA carboxylase subunit alpha"/>
    <property type="match status" value="1"/>
</dbReference>
<keyword evidence="4" id="KW-0092">Biotin</keyword>
<dbReference type="PANTHER" id="PTHR18866:SF33">
    <property type="entry name" value="METHYLCROTONOYL-COA CARBOXYLASE SUBUNIT ALPHA, MITOCHONDRIAL-RELATED"/>
    <property type="match status" value="1"/>
</dbReference>
<dbReference type="PANTHER" id="PTHR18866">
    <property type="entry name" value="CARBOXYLASE:PYRUVATE/ACETYL-COA/PROPIONYL-COA CARBOXYLASE"/>
    <property type="match status" value="1"/>
</dbReference>
<dbReference type="InterPro" id="IPR011054">
    <property type="entry name" value="Rudment_hybrid_motif"/>
</dbReference>
<evidence type="ECO:0000256" key="1">
    <source>
        <dbReference type="ARBA" id="ARBA00022598"/>
    </source>
</evidence>
<evidence type="ECO:0000256" key="4">
    <source>
        <dbReference type="ARBA" id="ARBA00023267"/>
    </source>
</evidence>
<dbReference type="GO" id="GO:0005524">
    <property type="term" value="F:ATP binding"/>
    <property type="evidence" value="ECO:0007669"/>
    <property type="project" value="UniProtKB-UniRule"/>
</dbReference>
<dbReference type="SUPFAM" id="SSF56059">
    <property type="entry name" value="Glutathione synthetase ATP-binding domain-like"/>
    <property type="match status" value="1"/>
</dbReference>
<protein>
    <submittedName>
        <fullName evidence="8">Biotin carboxylase</fullName>
    </submittedName>
</protein>
<dbReference type="PROSITE" id="PS50979">
    <property type="entry name" value="BC"/>
    <property type="match status" value="1"/>
</dbReference>
<name>A0A356LDY4_9BURK</name>
<dbReference type="InterPro" id="IPR011761">
    <property type="entry name" value="ATP-grasp"/>
</dbReference>
<dbReference type="SUPFAM" id="SSF51246">
    <property type="entry name" value="Rudiment single hybrid motif"/>
    <property type="match status" value="1"/>
</dbReference>
<dbReference type="InterPro" id="IPR011764">
    <property type="entry name" value="Biotin_carboxylation_dom"/>
</dbReference>
<feature type="domain" description="Biotin carboxylation" evidence="7">
    <location>
        <begin position="16"/>
        <end position="462"/>
    </location>
</feature>
<dbReference type="Pfam" id="PF02786">
    <property type="entry name" value="CPSase_L_D2"/>
    <property type="match status" value="1"/>
</dbReference>
<dbReference type="AlphaFoldDB" id="A0A356LDY4"/>
<evidence type="ECO:0000313" key="9">
    <source>
        <dbReference type="Proteomes" id="UP000264036"/>
    </source>
</evidence>
<dbReference type="GO" id="GO:0046872">
    <property type="term" value="F:metal ion binding"/>
    <property type="evidence" value="ECO:0007669"/>
    <property type="project" value="InterPro"/>
</dbReference>
<dbReference type="InterPro" id="IPR005479">
    <property type="entry name" value="CPAse_ATP-bd"/>
</dbReference>
<organism evidence="8 9">
    <name type="scientific">Advenella kashmirensis</name>
    <dbReference type="NCBI Taxonomy" id="310575"/>
    <lineage>
        <taxon>Bacteria</taxon>
        <taxon>Pseudomonadati</taxon>
        <taxon>Pseudomonadota</taxon>
        <taxon>Betaproteobacteria</taxon>
        <taxon>Burkholderiales</taxon>
        <taxon>Alcaligenaceae</taxon>
    </lineage>
</organism>
<dbReference type="Proteomes" id="UP000264036">
    <property type="component" value="Unassembled WGS sequence"/>
</dbReference>
<accession>A0A356LDY4</accession>
<feature type="domain" description="ATP-grasp" evidence="6">
    <location>
        <begin position="135"/>
        <end position="332"/>
    </location>
</feature>
<proteinExistence type="predicted"/>
<evidence type="ECO:0000256" key="2">
    <source>
        <dbReference type="ARBA" id="ARBA00022741"/>
    </source>
</evidence>
<dbReference type="PROSITE" id="PS00867">
    <property type="entry name" value="CPSASE_2"/>
    <property type="match status" value="1"/>
</dbReference>
<sequence length="474" mass="51332">MAGKPALKSTTGDLTVFKKILVANRGAVAARVIRAATQMGIDCTVIYSEADADLPYVRQAEEKICIGAPAAADSYLNMDKILAVAQSAGVDAIHPGYGFLSENAEFAARVQRAGLVFIGPSPHWIESMGHKTRARELMARHDMPMCRSSGILQGTAEQQCHQAASAGFPLLIKPAAGGGGIGMIAVHEASALPAALEQATSLAQRSFGNSQLYAERLFAQPRHIEFQIMADNFGNAMHLFERDCSIQRRHQKVIEEAGAPAIDRATLVSMADSAVRIMENVKYNNIGTVETLYDQQTGFSFLEMNTRLQVEHGVTEAVTGIDIVQSQIALAAGKHLHEVIPNRPQAPDGHAIQVRIYAEDPWRFTPSPGLLSVFRLGQGAGIRIETGYAEGTRVSPFYDPMIAKVIAHGVTRHQAIERLRSALSDSVIKGIKTNIPFLLAALEYPDFCQGQVHTQLAQDIVRQAAPDRKRPLAA</sequence>
<reference evidence="8 9" key="1">
    <citation type="journal article" date="2018" name="Nat. Biotechnol.">
        <title>A standardized bacterial taxonomy based on genome phylogeny substantially revises the tree of life.</title>
        <authorList>
            <person name="Parks D.H."/>
            <person name="Chuvochina M."/>
            <person name="Waite D.W."/>
            <person name="Rinke C."/>
            <person name="Skarshewski A."/>
            <person name="Chaumeil P.A."/>
            <person name="Hugenholtz P."/>
        </authorList>
    </citation>
    <scope>NUCLEOTIDE SEQUENCE [LARGE SCALE GENOMIC DNA]</scope>
    <source>
        <strain evidence="8">UBA10707</strain>
    </source>
</reference>
<gene>
    <name evidence="8" type="ORF">DD666_06890</name>
</gene>
<dbReference type="Pfam" id="PF02785">
    <property type="entry name" value="Biotin_carb_C"/>
    <property type="match status" value="1"/>
</dbReference>
<evidence type="ECO:0000256" key="3">
    <source>
        <dbReference type="ARBA" id="ARBA00022840"/>
    </source>
</evidence>
<keyword evidence="1" id="KW-0436">Ligase</keyword>
<evidence type="ECO:0000259" key="7">
    <source>
        <dbReference type="PROSITE" id="PS50979"/>
    </source>
</evidence>
<evidence type="ECO:0000259" key="6">
    <source>
        <dbReference type="PROSITE" id="PS50975"/>
    </source>
</evidence>
<keyword evidence="3 5" id="KW-0067">ATP-binding</keyword>
<dbReference type="InterPro" id="IPR016185">
    <property type="entry name" value="PreATP-grasp_dom_sf"/>
</dbReference>
<keyword evidence="2 5" id="KW-0547">Nucleotide-binding</keyword>
<dbReference type="InterPro" id="IPR005482">
    <property type="entry name" value="Biotin_COase_C"/>
</dbReference>
<evidence type="ECO:0000313" key="8">
    <source>
        <dbReference type="EMBL" id="HBP29124.1"/>
    </source>
</evidence>
<comment type="caution">
    <text evidence="8">The sequence shown here is derived from an EMBL/GenBank/DDBJ whole genome shotgun (WGS) entry which is preliminary data.</text>
</comment>
<dbReference type="SUPFAM" id="SSF52440">
    <property type="entry name" value="PreATP-grasp domain"/>
    <property type="match status" value="1"/>
</dbReference>
<dbReference type="GO" id="GO:0016874">
    <property type="term" value="F:ligase activity"/>
    <property type="evidence" value="ECO:0007669"/>
    <property type="project" value="UniProtKB-KW"/>
</dbReference>
<dbReference type="PROSITE" id="PS50975">
    <property type="entry name" value="ATP_GRASP"/>
    <property type="match status" value="1"/>
</dbReference>
<dbReference type="Pfam" id="PF00289">
    <property type="entry name" value="Biotin_carb_N"/>
    <property type="match status" value="1"/>
</dbReference>
<dbReference type="SMART" id="SM00878">
    <property type="entry name" value="Biotin_carb_C"/>
    <property type="match status" value="1"/>
</dbReference>
<dbReference type="InterPro" id="IPR050856">
    <property type="entry name" value="Biotin_carboxylase_complex"/>
</dbReference>
<dbReference type="EMBL" id="DOEK01000016">
    <property type="protein sequence ID" value="HBP29124.1"/>
    <property type="molecule type" value="Genomic_DNA"/>
</dbReference>
<dbReference type="InterPro" id="IPR005481">
    <property type="entry name" value="BC-like_N"/>
</dbReference>